<dbReference type="HOGENOM" id="CLU_037883_2_0_1"/>
<organism evidence="1">
    <name type="scientific">Rhizophagus irregularis (strain DAOM 181602 / DAOM 197198 / MUCL 43194)</name>
    <name type="common">Arbuscular mycorrhizal fungus</name>
    <name type="synonym">Glomus intraradices</name>
    <dbReference type="NCBI Taxonomy" id="747089"/>
    <lineage>
        <taxon>Eukaryota</taxon>
        <taxon>Fungi</taxon>
        <taxon>Fungi incertae sedis</taxon>
        <taxon>Mucoromycota</taxon>
        <taxon>Glomeromycotina</taxon>
        <taxon>Glomeromycetes</taxon>
        <taxon>Glomerales</taxon>
        <taxon>Glomeraceae</taxon>
        <taxon>Rhizophagus</taxon>
    </lineage>
</organism>
<dbReference type="EMBL" id="KI276174">
    <property type="protein sequence ID" value="ESA21737.1"/>
    <property type="molecule type" value="Genomic_DNA"/>
</dbReference>
<gene>
    <name evidence="1" type="ORF">GLOINDRAFT_17146</name>
</gene>
<sequence>MLIAVHTAPHHSWTNPAERIMSILNLGLQNVAIMRNTMSDESEALFDKADTLDEIRDKANKNSNLEMDRSERLVLKDQYFKCYNAASEYDINGLFQSISKVDPLLTHNDTTQAQLTRHNELVSFMKTHCHERAYSFQIKKCQDVSCNICTPIRLPQTVFDSLHFLPDPVPALDNPDHYTSFQAVYGKQTSEEFRPSLQLNQANAEPVPKSVFASGKIRDYIMCCDCGKRRCVYSDKALSQDEIQDFNRKSGNSNICYHCDTDSDFVDPPDSIRTKYKIIYPLCQRCQDKGKEFNARMEVKVNGSNSK</sequence>
<dbReference type="eggNOG" id="ENOG502QW0B">
    <property type="taxonomic scope" value="Eukaryota"/>
</dbReference>
<reference evidence="1" key="1">
    <citation type="submission" date="2013-07" db="EMBL/GenBank/DDBJ databases">
        <title>The genome of an arbuscular mycorrhizal fungus provides insights into the evolution of the oldest plant symbiosis.</title>
        <authorList>
            <consortium name="DOE Joint Genome Institute"/>
            <person name="Tisserant E."/>
            <person name="Malbreil M."/>
            <person name="Kuo A."/>
            <person name="Kohler A."/>
            <person name="Symeonidi A."/>
            <person name="Balestrini R."/>
            <person name="Charron P."/>
            <person name="Duensing N."/>
            <person name="Frei-dit-Frey N."/>
            <person name="Gianinazzi-Pearson V."/>
            <person name="Gilbert B."/>
            <person name="Handa Y."/>
            <person name="Hijri M."/>
            <person name="Kaul R."/>
            <person name="Kawaguchi M."/>
            <person name="Krajinski F."/>
            <person name="Lammers P."/>
            <person name="Lapierre D."/>
            <person name="Masclaux F.G."/>
            <person name="Murat C."/>
            <person name="Morin E."/>
            <person name="Ndikumana S."/>
            <person name="Pagni M."/>
            <person name="Petitpierre D."/>
            <person name="Requena N."/>
            <person name="Rosikiewicz P."/>
            <person name="Riley R."/>
            <person name="Saito K."/>
            <person name="San Clemente H."/>
            <person name="Shapiro H."/>
            <person name="van Tuinen D."/>
            <person name="Becard G."/>
            <person name="Bonfante P."/>
            <person name="Paszkowski U."/>
            <person name="Shachar-Hill Y."/>
            <person name="Young J.P."/>
            <person name="Sanders I.R."/>
            <person name="Henrissat B."/>
            <person name="Rensing S.A."/>
            <person name="Grigoriev I.V."/>
            <person name="Corradi N."/>
            <person name="Roux C."/>
            <person name="Martin F."/>
        </authorList>
    </citation>
    <scope>NUCLEOTIDE SEQUENCE</scope>
    <source>
        <strain evidence="1">DAOM 197198</strain>
    </source>
</reference>
<accession>U9UPV0</accession>
<dbReference type="AlphaFoldDB" id="U9UPV0"/>
<name>U9UPV0_RHIID</name>
<evidence type="ECO:0000313" key="1">
    <source>
        <dbReference type="EMBL" id="ESA21737.1"/>
    </source>
</evidence>
<protein>
    <submittedName>
        <fullName evidence="1">Uncharacterized protein</fullName>
    </submittedName>
</protein>
<proteinExistence type="predicted"/>